<dbReference type="OrthoDB" id="9768127at2"/>
<dbReference type="GO" id="GO:0051301">
    <property type="term" value="P:cell division"/>
    <property type="evidence" value="ECO:0007669"/>
    <property type="project" value="UniProtKB-KW"/>
</dbReference>
<feature type="compositionally biased region" description="Basic and acidic residues" evidence="1">
    <location>
        <begin position="11"/>
        <end position="25"/>
    </location>
</feature>
<feature type="compositionally biased region" description="Low complexity" evidence="1">
    <location>
        <begin position="28"/>
        <end position="46"/>
    </location>
</feature>
<dbReference type="PANTHER" id="PTHR32432">
    <property type="entry name" value="CELL DIVISION PROTEIN FTSA-RELATED"/>
    <property type="match status" value="1"/>
</dbReference>
<feature type="domain" description="SHS2" evidence="2">
    <location>
        <begin position="56"/>
        <end position="253"/>
    </location>
</feature>
<dbReference type="Proteomes" id="UP000095662">
    <property type="component" value="Unassembled WGS sequence"/>
</dbReference>
<dbReference type="STRING" id="39492.ERS852540_02392"/>
<dbReference type="SUPFAM" id="SSF53067">
    <property type="entry name" value="Actin-like ATPase domain"/>
    <property type="match status" value="2"/>
</dbReference>
<name>A0A175A4K4_9FIRM</name>
<dbReference type="Gene3D" id="3.30.420.40">
    <property type="match status" value="2"/>
</dbReference>
<evidence type="ECO:0000313" key="4">
    <source>
        <dbReference type="Proteomes" id="UP000095662"/>
    </source>
</evidence>
<organism evidence="3 4">
    <name type="scientific">[Eubacterium] siraeum</name>
    <dbReference type="NCBI Taxonomy" id="39492"/>
    <lineage>
        <taxon>Bacteria</taxon>
        <taxon>Bacillati</taxon>
        <taxon>Bacillota</taxon>
        <taxon>Clostridia</taxon>
        <taxon>Eubacteriales</taxon>
        <taxon>Oscillospiraceae</taxon>
        <taxon>Oscillospiraceae incertae sedis</taxon>
    </lineage>
</organism>
<dbReference type="AlphaFoldDB" id="A0A175A4K4"/>
<keyword evidence="3" id="KW-0131">Cell cycle</keyword>
<reference evidence="3 4" key="1">
    <citation type="submission" date="2015-09" db="EMBL/GenBank/DDBJ databases">
        <authorList>
            <consortium name="Pathogen Informatics"/>
        </authorList>
    </citation>
    <scope>NUCLEOTIDE SEQUENCE [LARGE SCALE GENOMIC DNA]</scope>
    <source>
        <strain evidence="3 4">2789STDY5834928</strain>
    </source>
</reference>
<dbReference type="PANTHER" id="PTHR32432:SF3">
    <property type="entry name" value="ETHANOLAMINE UTILIZATION PROTEIN EUTJ"/>
    <property type="match status" value="1"/>
</dbReference>
<dbReference type="InterPro" id="IPR050696">
    <property type="entry name" value="FtsA/MreB"/>
</dbReference>
<proteinExistence type="predicted"/>
<dbReference type="Pfam" id="PF14450">
    <property type="entry name" value="FtsA"/>
    <property type="match status" value="1"/>
</dbReference>
<dbReference type="InterPro" id="IPR003494">
    <property type="entry name" value="SHS2_FtsA"/>
</dbReference>
<protein>
    <submittedName>
        <fullName evidence="3">Cell division protein FtsA</fullName>
    </submittedName>
</protein>
<evidence type="ECO:0000313" key="3">
    <source>
        <dbReference type="EMBL" id="CUQ91748.1"/>
    </source>
</evidence>
<dbReference type="InterPro" id="IPR043129">
    <property type="entry name" value="ATPase_NBD"/>
</dbReference>
<evidence type="ECO:0000259" key="2">
    <source>
        <dbReference type="SMART" id="SM00842"/>
    </source>
</evidence>
<feature type="region of interest" description="Disordered" evidence="1">
    <location>
        <begin position="1"/>
        <end position="49"/>
    </location>
</feature>
<sequence>MAAPKRRGRPRKEESAAKNTSENKKTTAKSATAKKTTAKKPSASAKKTLKPQGDTVFALDIGTRTVVGVLGFMDGETFRVTDTESVPHLKRAMIDGQVEDIEQVAKVARTVKETLEQRNSIRLTEVSIAAAGRALKTYRVSMDFDVSDKNTITADLVRTMECETIQKAQKGIDEKYRNEDAVFYCVGHSVVHYYLDDYAMVNLEGHKGDKVTIELIGAFLPEVVVEGLYAATDKTGLKVKSMTLEPIAAMNVIIPPEIRLINIALVDIGAGTSDIAIARDGAIVAYAMATVAGDEISEDIVRKFFVDFNMAESMKIQASGGTDSITYRDIFGREQTISKADFFEKCSPSVDSLADVISQAVCDANGQSPAAMFLIGGGSMANGLADALADKLGIDHGRVAVGGQEFMKNVDVGDRKLGPEYVTPVGIAVTACTNMAYDFSTVTLNGEQVRVFDTKSLSVFELLGSAGFKTSQIMGHSGAGLKFILNGETKMLKGTAFIPAVITVNDKPAALTTKIKQGDSITLTPAVNGENAHAFIRDYADDISRVSVIFCGENAVAGKRAYANGKEVGKDYEIQPLDNIEIHDARTLGAFLMQYGGDTQTAAVYVNGEEKPESYVLCDGDILGFDKGSSSEAVQAAVAAESVSGEKTAEDIQTAEQGNFVSVIFNGVPTDLPEKESKTPYMLIDLFERANIDIENPTRRLVLTVNGKSAKFTDKIQSGDIVVIKQED</sequence>
<feature type="compositionally biased region" description="Basic residues" evidence="1">
    <location>
        <begin position="1"/>
        <end position="10"/>
    </location>
</feature>
<dbReference type="CDD" id="cd24004">
    <property type="entry name" value="ASKHA_NBD_PilM-like"/>
    <property type="match status" value="1"/>
</dbReference>
<accession>A0A175A4K4</accession>
<dbReference type="EMBL" id="CZBY01000026">
    <property type="protein sequence ID" value="CUQ91748.1"/>
    <property type="molecule type" value="Genomic_DNA"/>
</dbReference>
<gene>
    <name evidence="3" type="primary">ftsA</name>
    <name evidence="3" type="ORF">ERS852540_02392</name>
</gene>
<dbReference type="SMART" id="SM00842">
    <property type="entry name" value="FtsA"/>
    <property type="match status" value="1"/>
</dbReference>
<keyword evidence="3" id="KW-0132">Cell division</keyword>
<evidence type="ECO:0000256" key="1">
    <source>
        <dbReference type="SAM" id="MobiDB-lite"/>
    </source>
</evidence>